<evidence type="ECO:0000256" key="3">
    <source>
        <dbReference type="ARBA" id="ARBA00022741"/>
    </source>
</evidence>
<dbReference type="InterPro" id="IPR042174">
    <property type="entry name" value="RecF_2"/>
</dbReference>
<dbReference type="Gene3D" id="1.20.1050.90">
    <property type="entry name" value="RecF/RecN/SMC, N-terminal domain"/>
    <property type="match status" value="1"/>
</dbReference>
<keyword evidence="4" id="KW-0067">ATP-binding</keyword>
<comment type="caution">
    <text evidence="6">The sequence shown here is derived from an EMBL/GenBank/DDBJ whole genome shotgun (WGS) entry which is preliminary data.</text>
</comment>
<dbReference type="Gene3D" id="3.40.50.300">
    <property type="entry name" value="P-loop containing nucleotide triphosphate hydrolases"/>
    <property type="match status" value="1"/>
</dbReference>
<dbReference type="InterPro" id="IPR027417">
    <property type="entry name" value="P-loop_NTPase"/>
</dbReference>
<dbReference type="AlphaFoldDB" id="A0A0F9GKF1"/>
<dbReference type="GO" id="GO:0003697">
    <property type="term" value="F:single-stranded DNA binding"/>
    <property type="evidence" value="ECO:0007669"/>
    <property type="project" value="InterPro"/>
</dbReference>
<gene>
    <name evidence="6" type="ORF">LCGC14_1899420</name>
</gene>
<name>A0A0F9GKF1_9ZZZZ</name>
<dbReference type="PROSITE" id="PS00617">
    <property type="entry name" value="RECF_1"/>
    <property type="match status" value="1"/>
</dbReference>
<dbReference type="HAMAP" id="MF_00365">
    <property type="entry name" value="RecF"/>
    <property type="match status" value="1"/>
</dbReference>
<keyword evidence="2" id="KW-0235">DNA replication</keyword>
<dbReference type="InterPro" id="IPR018078">
    <property type="entry name" value="DNA-binding_RecF_CS"/>
</dbReference>
<evidence type="ECO:0000256" key="4">
    <source>
        <dbReference type="ARBA" id="ARBA00022840"/>
    </source>
</evidence>
<evidence type="ECO:0008006" key="7">
    <source>
        <dbReference type="Google" id="ProtNLM"/>
    </source>
</evidence>
<dbReference type="EMBL" id="LAZR01019863">
    <property type="protein sequence ID" value="KKL90966.1"/>
    <property type="molecule type" value="Genomic_DNA"/>
</dbReference>
<keyword evidence="1" id="KW-0963">Cytoplasm</keyword>
<proteinExistence type="inferred from homology"/>
<dbReference type="GO" id="GO:0006260">
    <property type="term" value="P:DNA replication"/>
    <property type="evidence" value="ECO:0007669"/>
    <property type="project" value="UniProtKB-KW"/>
</dbReference>
<reference evidence="6" key="1">
    <citation type="journal article" date="2015" name="Nature">
        <title>Complex archaea that bridge the gap between prokaryotes and eukaryotes.</title>
        <authorList>
            <person name="Spang A."/>
            <person name="Saw J.H."/>
            <person name="Jorgensen S.L."/>
            <person name="Zaremba-Niedzwiedzka K."/>
            <person name="Martijn J."/>
            <person name="Lind A.E."/>
            <person name="van Eijk R."/>
            <person name="Schleper C."/>
            <person name="Guy L."/>
            <person name="Ettema T.J."/>
        </authorList>
    </citation>
    <scope>NUCLEOTIDE SEQUENCE</scope>
</reference>
<accession>A0A0F9GKF1</accession>
<evidence type="ECO:0000256" key="2">
    <source>
        <dbReference type="ARBA" id="ARBA00022705"/>
    </source>
</evidence>
<dbReference type="GO" id="GO:0005524">
    <property type="term" value="F:ATP binding"/>
    <property type="evidence" value="ECO:0007669"/>
    <property type="project" value="UniProtKB-KW"/>
</dbReference>
<dbReference type="GO" id="GO:0006302">
    <property type="term" value="P:double-strand break repair"/>
    <property type="evidence" value="ECO:0007669"/>
    <property type="project" value="TreeGrafter"/>
</dbReference>
<keyword evidence="5" id="KW-0238">DNA-binding</keyword>
<evidence type="ECO:0000313" key="6">
    <source>
        <dbReference type="EMBL" id="KKL90966.1"/>
    </source>
</evidence>
<protein>
    <recommendedName>
        <fullName evidence="7">DNA replication and repair protein RecF</fullName>
    </recommendedName>
</protein>
<dbReference type="PANTHER" id="PTHR32182">
    <property type="entry name" value="DNA REPLICATION AND REPAIR PROTEIN RECF"/>
    <property type="match status" value="1"/>
</dbReference>
<feature type="non-terminal residue" evidence="6">
    <location>
        <position position="202"/>
    </location>
</feature>
<keyword evidence="3" id="KW-0547">Nucleotide-binding</keyword>
<organism evidence="6">
    <name type="scientific">marine sediment metagenome</name>
    <dbReference type="NCBI Taxonomy" id="412755"/>
    <lineage>
        <taxon>unclassified sequences</taxon>
        <taxon>metagenomes</taxon>
        <taxon>ecological metagenomes</taxon>
    </lineage>
</organism>
<evidence type="ECO:0000256" key="1">
    <source>
        <dbReference type="ARBA" id="ARBA00022490"/>
    </source>
</evidence>
<dbReference type="SUPFAM" id="SSF52540">
    <property type="entry name" value="P-loop containing nucleoside triphosphate hydrolases"/>
    <property type="match status" value="1"/>
</dbReference>
<sequence>MRLLRLRLFDYRNFHRLDFSPGPGASVVVGANAQGKTNLLESAYLLATMRELRVETEAQIIRWQVVEDAIPVARVVGEAETAAGGLKLEVAVVGRQGSNGLVASKTVKVNGVPKRLSDAVGRLTAVMFTAADIDLITGAPSSRRRYIDITLSQVDRGYVSARSRLERVIAQRNHLLKRIREGLARRDELAFWDAELTRDGGY</sequence>
<dbReference type="PANTHER" id="PTHR32182:SF0">
    <property type="entry name" value="DNA REPLICATION AND REPAIR PROTEIN RECF"/>
    <property type="match status" value="1"/>
</dbReference>
<dbReference type="InterPro" id="IPR001238">
    <property type="entry name" value="DNA-binding_RecF"/>
</dbReference>
<evidence type="ECO:0000256" key="5">
    <source>
        <dbReference type="ARBA" id="ARBA00023125"/>
    </source>
</evidence>
<dbReference type="GO" id="GO:0000731">
    <property type="term" value="P:DNA synthesis involved in DNA repair"/>
    <property type="evidence" value="ECO:0007669"/>
    <property type="project" value="TreeGrafter"/>
</dbReference>